<evidence type="ECO:0000313" key="1">
    <source>
        <dbReference type="EMBL" id="NUC75042.1"/>
    </source>
</evidence>
<proteinExistence type="predicted"/>
<reference evidence="1 2" key="1">
    <citation type="submission" date="2020-06" db="EMBL/GenBank/DDBJ databases">
        <title>Haloterrigena sp. nov., an extremely halophilic archaeon isolated from a saline sediment.</title>
        <authorList>
            <person name="Liu B.-B."/>
        </authorList>
    </citation>
    <scope>NUCLEOTIDE SEQUENCE [LARGE SCALE GENOMIC DNA]</scope>
    <source>
        <strain evidence="1 2">SYSU A558-1</strain>
    </source>
</reference>
<name>A0ABX2LFK8_9EURY</name>
<dbReference type="Proteomes" id="UP001016761">
    <property type="component" value="Unassembled WGS sequence"/>
</dbReference>
<dbReference type="RefSeq" id="WP_174682880.1">
    <property type="nucleotide sequence ID" value="NZ_JABUQZ010000003.1"/>
</dbReference>
<gene>
    <name evidence="1" type="ORF">HTZ84_22515</name>
</gene>
<accession>A0ABX2LFK8</accession>
<protein>
    <submittedName>
        <fullName evidence="1">Uncharacterized protein</fullName>
    </submittedName>
</protein>
<dbReference type="EMBL" id="JABUQZ010000003">
    <property type="protein sequence ID" value="NUC75042.1"/>
    <property type="molecule type" value="Genomic_DNA"/>
</dbReference>
<keyword evidence="2" id="KW-1185">Reference proteome</keyword>
<sequence length="98" mass="11101">MSKKDVLIYAAREQTEHKLAENIPDHHDYAFWTVSGTPRQTGPGATVLFTDGDRVHARGEVRECVDGELRFEPLERCDQELPAEPVTRGFKYVDPSES</sequence>
<evidence type="ECO:0000313" key="2">
    <source>
        <dbReference type="Proteomes" id="UP001016761"/>
    </source>
</evidence>
<comment type="caution">
    <text evidence="1">The sequence shown here is derived from an EMBL/GenBank/DDBJ whole genome shotgun (WGS) entry which is preliminary data.</text>
</comment>
<organism evidence="1 2">
    <name type="scientific">Haloterrigena gelatinilytica</name>
    <dbReference type="NCBI Taxonomy" id="2741724"/>
    <lineage>
        <taxon>Archaea</taxon>
        <taxon>Methanobacteriati</taxon>
        <taxon>Methanobacteriota</taxon>
        <taxon>Stenosarchaea group</taxon>
        <taxon>Halobacteria</taxon>
        <taxon>Halobacteriales</taxon>
        <taxon>Natrialbaceae</taxon>
        <taxon>Haloterrigena</taxon>
    </lineage>
</organism>